<reference evidence="2 3" key="1">
    <citation type="submission" date="2018-11" db="EMBL/GenBank/DDBJ databases">
        <title>Genomic Encyclopedia of Type Strains, Phase IV (KMG-IV): sequencing the most valuable type-strain genomes for metagenomic binning, comparative biology and taxonomic classification.</title>
        <authorList>
            <person name="Goeker M."/>
        </authorList>
    </citation>
    <scope>NUCLEOTIDE SEQUENCE [LARGE SCALE GENOMIC DNA]</scope>
    <source>
        <strain evidence="2 3">DSM 5900</strain>
    </source>
</reference>
<dbReference type="GO" id="GO:0003700">
    <property type="term" value="F:DNA-binding transcription factor activity"/>
    <property type="evidence" value="ECO:0007669"/>
    <property type="project" value="InterPro"/>
</dbReference>
<dbReference type="PRINTS" id="PR00046">
    <property type="entry name" value="SIGMA70FCT"/>
</dbReference>
<comment type="caution">
    <text evidence="2">The sequence shown here is derived from an EMBL/GenBank/DDBJ whole genome shotgun (WGS) entry which is preliminary data.</text>
</comment>
<dbReference type="EMBL" id="RJKX01000015">
    <property type="protein sequence ID" value="ROP84653.1"/>
    <property type="molecule type" value="Genomic_DNA"/>
</dbReference>
<evidence type="ECO:0000259" key="1">
    <source>
        <dbReference type="PROSITE" id="PS00716"/>
    </source>
</evidence>
<dbReference type="Proteomes" id="UP000278222">
    <property type="component" value="Unassembled WGS sequence"/>
</dbReference>
<dbReference type="CDD" id="cd06171">
    <property type="entry name" value="Sigma70_r4"/>
    <property type="match status" value="1"/>
</dbReference>
<keyword evidence="3" id="KW-1185">Reference proteome</keyword>
<gene>
    <name evidence="2" type="ORF">EDC65_4008</name>
</gene>
<feature type="domain" description="RNA polymerase sigma-70" evidence="1">
    <location>
        <begin position="259"/>
        <end position="285"/>
    </location>
</feature>
<dbReference type="SUPFAM" id="SSF88659">
    <property type="entry name" value="Sigma3 and sigma4 domains of RNA polymerase sigma factors"/>
    <property type="match status" value="1"/>
</dbReference>
<proteinExistence type="predicted"/>
<dbReference type="InterPro" id="IPR036388">
    <property type="entry name" value="WH-like_DNA-bd_sf"/>
</dbReference>
<dbReference type="InterPro" id="IPR007630">
    <property type="entry name" value="RNA_pol_sigma70_r4"/>
</dbReference>
<dbReference type="InterPro" id="IPR050239">
    <property type="entry name" value="Sigma-70_RNA_pol_init_factors"/>
</dbReference>
<name>A0A3N1KRW5_9PROT</name>
<evidence type="ECO:0000313" key="3">
    <source>
        <dbReference type="Proteomes" id="UP000278222"/>
    </source>
</evidence>
<protein>
    <submittedName>
        <fullName evidence="2">Sigma-70-like protein</fullName>
    </submittedName>
</protein>
<evidence type="ECO:0000313" key="2">
    <source>
        <dbReference type="EMBL" id="ROP84653.1"/>
    </source>
</evidence>
<dbReference type="AlphaFoldDB" id="A0A3N1KRW5"/>
<dbReference type="PROSITE" id="PS00716">
    <property type="entry name" value="SIGMA70_2"/>
    <property type="match status" value="1"/>
</dbReference>
<dbReference type="PANTHER" id="PTHR30603:SF47">
    <property type="entry name" value="RNA POLYMERASE SIGMA FACTOR SIGD, CHLOROPLASTIC"/>
    <property type="match status" value="1"/>
</dbReference>
<dbReference type="InterPro" id="IPR013324">
    <property type="entry name" value="RNA_pol_sigma_r3/r4-like"/>
</dbReference>
<dbReference type="GO" id="GO:0006352">
    <property type="term" value="P:DNA-templated transcription initiation"/>
    <property type="evidence" value="ECO:0007669"/>
    <property type="project" value="InterPro"/>
</dbReference>
<dbReference type="Pfam" id="PF04545">
    <property type="entry name" value="Sigma70_r4"/>
    <property type="match status" value="1"/>
</dbReference>
<dbReference type="PANTHER" id="PTHR30603">
    <property type="entry name" value="RNA POLYMERASE SIGMA FACTOR RPO"/>
    <property type="match status" value="1"/>
</dbReference>
<dbReference type="InterPro" id="IPR000943">
    <property type="entry name" value="RNA_pol_sigma70"/>
</dbReference>
<dbReference type="Gene3D" id="1.10.10.10">
    <property type="entry name" value="Winged helix-like DNA-binding domain superfamily/Winged helix DNA-binding domain"/>
    <property type="match status" value="1"/>
</dbReference>
<accession>A0A3N1KRW5</accession>
<organism evidence="2 3">
    <name type="scientific">Stella humosa</name>
    <dbReference type="NCBI Taxonomy" id="94"/>
    <lineage>
        <taxon>Bacteria</taxon>
        <taxon>Pseudomonadati</taxon>
        <taxon>Pseudomonadota</taxon>
        <taxon>Alphaproteobacteria</taxon>
        <taxon>Rhodospirillales</taxon>
        <taxon>Stellaceae</taxon>
        <taxon>Stella</taxon>
    </lineage>
</organism>
<sequence>MVALNPTSVRLRNAIGIAAAAGDLPLQHVSQYLAAGEGAPALFMRHVRNLGHKSAVELDRLLHRVRPIEQDFPGASLDNTQLREALCALFCDVTVRQALRVFEVPLRLWSAFERAEYADTPLSRLLVAYPRLVPELLRMPNIGRTSLAAGRHFLGVVVRAEFEAAGLGPALAAKAEALILDDVAPEPGIRRELSRLLGDGLSRRSVDDGETEAEAVGRGHDAVPPPVEACLRAALVQLDPRSLAVVEERYGLAAGPGLTLEQIGQAHGVTRERIRQLEAKALQRMRRLTDGVLIKSLVAHGGSAWTMLARGEGHVAAAELTDRIGALPPWFALGLELSELTPGQWLDRIAQPYEGGWVAADMPVEDLRELRPELEARLALVPLPFHLAGLTPAYRQRQARAILGLTGWHLFGNYVLRDPPRRRVRRALGLHAILAAAGEVVHLLDLCDRYVDHFPPDPCTIRDAEIVLEMHRHLFIEVQEGWWAAIGPGDAIVRIASDEAGAAEPAGESAAGAGDVDDQQTIAQALADELARVGPMRISELIERAPTFLPPGRSVNSVGPTLIVQKVRFTRILPGFYALREQVPTAGDLLTGTPAFLLQEDQVRLYALARRAGEPWGAYPLWTPEVERLWCIWARDHASRDLFESLLSVARPQDWPATPDREEWGRLASAALPFSIHYQPHPDALVLPDIDRILAAGLHILRHSTFSWISGNRVQLRRASEHMSVGLLAALVGLGILDGDAADWQSPHRQGPRLREWVDRLDEICRTRVDPAWDDDIGRCLIGEILAARPATGWATADVLRRLCARTGLMDAPAAG</sequence>